<dbReference type="RefSeq" id="WP_106204542.1">
    <property type="nucleotide sequence ID" value="NZ_PVTD01000003.1"/>
</dbReference>
<dbReference type="GO" id="GO:0009279">
    <property type="term" value="C:cell outer membrane"/>
    <property type="evidence" value="ECO:0007669"/>
    <property type="project" value="UniProtKB-SubCell"/>
</dbReference>
<comment type="caution">
    <text evidence="8">The sequence shown here is derived from an EMBL/GenBank/DDBJ whole genome shotgun (WGS) entry which is preliminary data.</text>
</comment>
<dbReference type="InterPro" id="IPR006664">
    <property type="entry name" value="OMP_bac"/>
</dbReference>
<evidence type="ECO:0000256" key="1">
    <source>
        <dbReference type="ARBA" id="ARBA00004442"/>
    </source>
</evidence>
<sequence length="324" mass="34744">MIIPARTLTLAACLLAQPAVALDPTFPTSARLVAQEETPLGSLALPLSPVRDGTPATEVADGSIRHRAWQLQGANLTTLQLLDPLRSQLVQAGYQPVFECEATECGGFEFRYSLPVLPAPEMHVDLGDYRFLLVHRGDGDQIERAFLLVSRSDNRGFVQLTEVTPSDVPAGTALRESDTTGPRPRPTVSGTAPPTADLDSPLANTLRQQGHVSLDDLSFQTGSSALEATEFASLEALATFLTRAPEARITLVGHTDAEGELASNIALSRKRAAEVRARLISDHAIAGDRISAEGVGYLAPRAPNSTEDGRKRNRRVEVILQGTE</sequence>
<dbReference type="SUPFAM" id="SSF103088">
    <property type="entry name" value="OmpA-like"/>
    <property type="match status" value="1"/>
</dbReference>
<dbReference type="CDD" id="cd07185">
    <property type="entry name" value="OmpA_C-like"/>
    <property type="match status" value="1"/>
</dbReference>
<comment type="subcellular location">
    <subcellularLocation>
        <location evidence="1">Cell outer membrane</location>
    </subcellularLocation>
</comment>
<dbReference type="Gene3D" id="3.30.1330.60">
    <property type="entry name" value="OmpA-like domain"/>
    <property type="match status" value="1"/>
</dbReference>
<dbReference type="InterPro" id="IPR036737">
    <property type="entry name" value="OmpA-like_sf"/>
</dbReference>
<dbReference type="PRINTS" id="PR01021">
    <property type="entry name" value="OMPADOMAIN"/>
</dbReference>
<accession>A0A2T0RSR6</accession>
<dbReference type="PANTHER" id="PTHR30329:SF21">
    <property type="entry name" value="LIPOPROTEIN YIAD-RELATED"/>
    <property type="match status" value="1"/>
</dbReference>
<organism evidence="8 9">
    <name type="scientific">Aliiruegeria haliotis</name>
    <dbReference type="NCBI Taxonomy" id="1280846"/>
    <lineage>
        <taxon>Bacteria</taxon>
        <taxon>Pseudomonadati</taxon>
        <taxon>Pseudomonadota</taxon>
        <taxon>Alphaproteobacteria</taxon>
        <taxon>Rhodobacterales</taxon>
        <taxon>Roseobacteraceae</taxon>
        <taxon>Aliiruegeria</taxon>
    </lineage>
</organism>
<name>A0A2T0RSR6_9RHOB</name>
<dbReference type="OrthoDB" id="9792021at2"/>
<evidence type="ECO:0000256" key="6">
    <source>
        <dbReference type="SAM" id="SignalP"/>
    </source>
</evidence>
<protein>
    <submittedName>
        <fullName evidence="8">Outer membrane protein OmpA-like peptidoglycan-associated protein</fullName>
    </submittedName>
</protein>
<evidence type="ECO:0000256" key="5">
    <source>
        <dbReference type="SAM" id="MobiDB-lite"/>
    </source>
</evidence>
<dbReference type="AlphaFoldDB" id="A0A2T0RSR6"/>
<feature type="domain" description="OmpA-like" evidence="7">
    <location>
        <begin position="206"/>
        <end position="324"/>
    </location>
</feature>
<feature type="region of interest" description="Disordered" evidence="5">
    <location>
        <begin position="168"/>
        <end position="198"/>
    </location>
</feature>
<feature type="signal peptide" evidence="6">
    <location>
        <begin position="1"/>
        <end position="21"/>
    </location>
</feature>
<dbReference type="PROSITE" id="PS51123">
    <property type="entry name" value="OMPA_2"/>
    <property type="match status" value="1"/>
</dbReference>
<keyword evidence="3" id="KW-0998">Cell outer membrane</keyword>
<keyword evidence="9" id="KW-1185">Reference proteome</keyword>
<evidence type="ECO:0000256" key="2">
    <source>
        <dbReference type="ARBA" id="ARBA00023136"/>
    </source>
</evidence>
<dbReference type="InterPro" id="IPR006665">
    <property type="entry name" value="OmpA-like"/>
</dbReference>
<dbReference type="EMBL" id="PVTD01000003">
    <property type="protein sequence ID" value="PRY24150.1"/>
    <property type="molecule type" value="Genomic_DNA"/>
</dbReference>
<dbReference type="Proteomes" id="UP000239480">
    <property type="component" value="Unassembled WGS sequence"/>
</dbReference>
<dbReference type="PANTHER" id="PTHR30329">
    <property type="entry name" value="STATOR ELEMENT OF FLAGELLAR MOTOR COMPLEX"/>
    <property type="match status" value="1"/>
</dbReference>
<dbReference type="InterPro" id="IPR050330">
    <property type="entry name" value="Bact_OuterMem_StrucFunc"/>
</dbReference>
<proteinExistence type="predicted"/>
<evidence type="ECO:0000256" key="3">
    <source>
        <dbReference type="ARBA" id="ARBA00023237"/>
    </source>
</evidence>
<feature type="chain" id="PRO_5015752697" evidence="6">
    <location>
        <begin position="22"/>
        <end position="324"/>
    </location>
</feature>
<reference evidence="8 9" key="1">
    <citation type="submission" date="2018-03" db="EMBL/GenBank/DDBJ databases">
        <title>Genomic Encyclopedia of Archaeal and Bacterial Type Strains, Phase II (KMG-II): from individual species to whole genera.</title>
        <authorList>
            <person name="Goeker M."/>
        </authorList>
    </citation>
    <scope>NUCLEOTIDE SEQUENCE [LARGE SCALE GENOMIC DNA]</scope>
    <source>
        <strain evidence="8 9">DSM 29328</strain>
    </source>
</reference>
<gene>
    <name evidence="8" type="ORF">CLV78_10314</name>
</gene>
<dbReference type="Pfam" id="PF00691">
    <property type="entry name" value="OmpA"/>
    <property type="match status" value="1"/>
</dbReference>
<evidence type="ECO:0000313" key="8">
    <source>
        <dbReference type="EMBL" id="PRY24150.1"/>
    </source>
</evidence>
<keyword evidence="6" id="KW-0732">Signal</keyword>
<evidence type="ECO:0000256" key="4">
    <source>
        <dbReference type="PROSITE-ProRule" id="PRU00473"/>
    </source>
</evidence>
<evidence type="ECO:0000313" key="9">
    <source>
        <dbReference type="Proteomes" id="UP000239480"/>
    </source>
</evidence>
<evidence type="ECO:0000259" key="7">
    <source>
        <dbReference type="PROSITE" id="PS51123"/>
    </source>
</evidence>
<keyword evidence="2 4" id="KW-0472">Membrane</keyword>